<reference evidence="2 3" key="1">
    <citation type="submission" date="2016-11" db="EMBL/GenBank/DDBJ databases">
        <title>Gramella sp. LPB0144 isolated from marine environment.</title>
        <authorList>
            <person name="Kim E."/>
            <person name="Yi H."/>
        </authorList>
    </citation>
    <scope>NUCLEOTIDE SEQUENCE [LARGE SCALE GENOMIC DNA]</scope>
    <source>
        <strain evidence="2 3">LPB0144</strain>
    </source>
</reference>
<proteinExistence type="predicted"/>
<gene>
    <name evidence="2" type="ORF">LPB144_05545</name>
</gene>
<dbReference type="EMBL" id="CP018153">
    <property type="protein sequence ID" value="APG59909.1"/>
    <property type="molecule type" value="Genomic_DNA"/>
</dbReference>
<protein>
    <recommendedName>
        <fullName evidence="4">DUF3566 domain-containing protein</fullName>
    </recommendedName>
</protein>
<dbReference type="OrthoDB" id="1494894at2"/>
<dbReference type="Proteomes" id="UP000182510">
    <property type="component" value="Chromosome"/>
</dbReference>
<evidence type="ECO:0008006" key="4">
    <source>
        <dbReference type="Google" id="ProtNLM"/>
    </source>
</evidence>
<dbReference type="KEGG" id="grl:LPB144_05545"/>
<feature type="transmembrane region" description="Helical" evidence="1">
    <location>
        <begin position="12"/>
        <end position="35"/>
    </location>
</feature>
<name>A0A1L3J439_9FLAO</name>
<dbReference type="STRING" id="1913577.LPB144_05545"/>
<evidence type="ECO:0000313" key="3">
    <source>
        <dbReference type="Proteomes" id="UP000182510"/>
    </source>
</evidence>
<sequence length="100" mass="10540">MKHIGILAFAKFQGFFGGLIGVAAGVFYSVGGFIIDSLVSLGWIDTPSTPGLSTGTILAFLALFGMPIIFAFFGFILGIAGAILFNIATRIFGKINIDFK</sequence>
<keyword evidence="3" id="KW-1185">Reference proteome</keyword>
<feature type="transmembrane region" description="Helical" evidence="1">
    <location>
        <begin position="55"/>
        <end position="85"/>
    </location>
</feature>
<keyword evidence="1" id="KW-1133">Transmembrane helix</keyword>
<evidence type="ECO:0000313" key="2">
    <source>
        <dbReference type="EMBL" id="APG59909.1"/>
    </source>
</evidence>
<keyword evidence="1" id="KW-0472">Membrane</keyword>
<dbReference type="AlphaFoldDB" id="A0A1L3J439"/>
<accession>A0A1L3J439</accession>
<evidence type="ECO:0000256" key="1">
    <source>
        <dbReference type="SAM" id="Phobius"/>
    </source>
</evidence>
<keyword evidence="1" id="KW-0812">Transmembrane</keyword>
<organism evidence="2 3">
    <name type="scientific">Christiangramia salexigens</name>
    <dbReference type="NCBI Taxonomy" id="1913577"/>
    <lineage>
        <taxon>Bacteria</taxon>
        <taxon>Pseudomonadati</taxon>
        <taxon>Bacteroidota</taxon>
        <taxon>Flavobacteriia</taxon>
        <taxon>Flavobacteriales</taxon>
        <taxon>Flavobacteriaceae</taxon>
        <taxon>Christiangramia</taxon>
    </lineage>
</organism>
<dbReference type="RefSeq" id="WP_072552559.1">
    <property type="nucleotide sequence ID" value="NZ_CP018153.1"/>
</dbReference>